<evidence type="ECO:0000256" key="1">
    <source>
        <dbReference type="ARBA" id="ARBA00004123"/>
    </source>
</evidence>
<evidence type="ECO:0000256" key="6">
    <source>
        <dbReference type="ARBA" id="ARBA00023015"/>
    </source>
</evidence>
<feature type="domain" description="C2H2-type" evidence="11">
    <location>
        <begin position="160"/>
        <end position="209"/>
    </location>
</feature>
<feature type="domain" description="C2H2-type" evidence="11">
    <location>
        <begin position="238"/>
        <end position="265"/>
    </location>
</feature>
<dbReference type="GO" id="GO:0008270">
    <property type="term" value="F:zinc ion binding"/>
    <property type="evidence" value="ECO:0007669"/>
    <property type="project" value="UniProtKB-KW"/>
</dbReference>
<dbReference type="PANTHER" id="PTHR23226:SF416">
    <property type="entry name" value="FI01424P"/>
    <property type="match status" value="1"/>
</dbReference>
<evidence type="ECO:0000256" key="10">
    <source>
        <dbReference type="PROSITE-ProRule" id="PRU00042"/>
    </source>
</evidence>
<dbReference type="AlphaFoldDB" id="A0AAN8M7G8"/>
<dbReference type="Pfam" id="PF00096">
    <property type="entry name" value="zf-C2H2"/>
    <property type="match status" value="4"/>
</dbReference>
<reference evidence="12 13" key="1">
    <citation type="submission" date="2021-04" db="EMBL/GenBank/DDBJ databases">
        <authorList>
            <person name="De Guttry C."/>
            <person name="Zahm M."/>
            <person name="Klopp C."/>
            <person name="Cabau C."/>
            <person name="Louis A."/>
            <person name="Berthelot C."/>
            <person name="Parey E."/>
            <person name="Roest Crollius H."/>
            <person name="Montfort J."/>
            <person name="Robinson-Rechavi M."/>
            <person name="Bucao C."/>
            <person name="Bouchez O."/>
            <person name="Gislard M."/>
            <person name="Lluch J."/>
            <person name="Milhes M."/>
            <person name="Lampietro C."/>
            <person name="Lopez Roques C."/>
            <person name="Donnadieu C."/>
            <person name="Braasch I."/>
            <person name="Desvignes T."/>
            <person name="Postlethwait J."/>
            <person name="Bobe J."/>
            <person name="Wedekind C."/>
            <person name="Guiguen Y."/>
        </authorList>
    </citation>
    <scope>NUCLEOTIDE SEQUENCE [LARGE SCALE GENOMIC DNA]</scope>
    <source>
        <strain evidence="12">Cs_M1</strain>
        <tissue evidence="12">Blood</tissue>
    </source>
</reference>
<evidence type="ECO:0000256" key="2">
    <source>
        <dbReference type="ARBA" id="ARBA00022723"/>
    </source>
</evidence>
<dbReference type="FunFam" id="3.30.160.60:FF:000624">
    <property type="entry name" value="zinc finger protein 697"/>
    <property type="match status" value="1"/>
</dbReference>
<name>A0AAN8M7G8_9TELE</name>
<evidence type="ECO:0000256" key="5">
    <source>
        <dbReference type="ARBA" id="ARBA00022833"/>
    </source>
</evidence>
<sequence>MEESTFTISFRKELNTRMGTLLSQTVDEVIDVMQASFTQLKKQLNDSLQMSAEKVVVNVCPSLKCRWVVVWVLCEKRYWLSKSQVADVIHRERTSTEDGESRVLQLAAEEAENEFVTYDCDDNDSTNTGHMQTTAAMAIPKQTQIHHKVAVDQASITPLHTCSLCGKSFDREWKLTRHREGKWRPCALAVAIWFRMMLMHLRVHTGEKPHSCSDCNKTFHRLESLKKHKLLHQGVKAYACPRCPRTFFRSDGRKQHMLTHQQDRPKPCMCSHCGKAFSNATAVAAHERTHTGERLFPCPQCEMRCLRPSV</sequence>
<dbReference type="GO" id="GO:0000978">
    <property type="term" value="F:RNA polymerase II cis-regulatory region sequence-specific DNA binding"/>
    <property type="evidence" value="ECO:0007669"/>
    <property type="project" value="TreeGrafter"/>
</dbReference>
<organism evidence="12 13">
    <name type="scientific">Coregonus suidteri</name>
    <dbReference type="NCBI Taxonomy" id="861788"/>
    <lineage>
        <taxon>Eukaryota</taxon>
        <taxon>Metazoa</taxon>
        <taxon>Chordata</taxon>
        <taxon>Craniata</taxon>
        <taxon>Vertebrata</taxon>
        <taxon>Euteleostomi</taxon>
        <taxon>Actinopterygii</taxon>
        <taxon>Neopterygii</taxon>
        <taxon>Teleostei</taxon>
        <taxon>Protacanthopterygii</taxon>
        <taxon>Salmoniformes</taxon>
        <taxon>Salmonidae</taxon>
        <taxon>Coregoninae</taxon>
        <taxon>Coregonus</taxon>
    </lineage>
</organism>
<evidence type="ECO:0000256" key="9">
    <source>
        <dbReference type="ARBA" id="ARBA00023242"/>
    </source>
</evidence>
<dbReference type="PROSITE" id="PS00028">
    <property type="entry name" value="ZINC_FINGER_C2H2_1"/>
    <property type="match status" value="3"/>
</dbReference>
<keyword evidence="3" id="KW-0677">Repeat</keyword>
<keyword evidence="4 10" id="KW-0863">Zinc-finger</keyword>
<keyword evidence="13" id="KW-1185">Reference proteome</keyword>
<gene>
    <name evidence="12" type="ORF">J4Q44_G00038960</name>
</gene>
<dbReference type="Proteomes" id="UP001356427">
    <property type="component" value="Unassembled WGS sequence"/>
</dbReference>
<comment type="caution">
    <text evidence="12">The sequence shown here is derived from an EMBL/GenBank/DDBJ whole genome shotgun (WGS) entry which is preliminary data.</text>
</comment>
<keyword evidence="6" id="KW-0805">Transcription regulation</keyword>
<dbReference type="InterPro" id="IPR013087">
    <property type="entry name" value="Znf_C2H2_type"/>
</dbReference>
<dbReference type="SMART" id="SM00355">
    <property type="entry name" value="ZnF_C2H2"/>
    <property type="match status" value="4"/>
</dbReference>
<evidence type="ECO:0000256" key="3">
    <source>
        <dbReference type="ARBA" id="ARBA00022737"/>
    </source>
</evidence>
<dbReference type="Gene3D" id="3.30.160.60">
    <property type="entry name" value="Classic Zinc Finger"/>
    <property type="match status" value="4"/>
</dbReference>
<evidence type="ECO:0000256" key="7">
    <source>
        <dbReference type="ARBA" id="ARBA00023125"/>
    </source>
</evidence>
<evidence type="ECO:0000256" key="4">
    <source>
        <dbReference type="ARBA" id="ARBA00022771"/>
    </source>
</evidence>
<dbReference type="PROSITE" id="PS50157">
    <property type="entry name" value="ZINC_FINGER_C2H2_2"/>
    <property type="match status" value="4"/>
</dbReference>
<feature type="domain" description="C2H2-type" evidence="11">
    <location>
        <begin position="268"/>
        <end position="295"/>
    </location>
</feature>
<keyword evidence="5" id="KW-0862">Zinc</keyword>
<dbReference type="GO" id="GO:0005634">
    <property type="term" value="C:nucleus"/>
    <property type="evidence" value="ECO:0007669"/>
    <property type="project" value="UniProtKB-SubCell"/>
</dbReference>
<protein>
    <recommendedName>
        <fullName evidence="11">C2H2-type domain-containing protein</fullName>
    </recommendedName>
</protein>
<dbReference type="EMBL" id="JAGTTL010000003">
    <property type="protein sequence ID" value="KAK6324554.1"/>
    <property type="molecule type" value="Genomic_DNA"/>
</dbReference>
<keyword evidence="7" id="KW-0238">DNA-binding</keyword>
<dbReference type="FunFam" id="3.30.160.60:FF:000965">
    <property type="entry name" value="Neurotrophin receptor-interacting factor homolog"/>
    <property type="match status" value="1"/>
</dbReference>
<evidence type="ECO:0000256" key="8">
    <source>
        <dbReference type="ARBA" id="ARBA00023163"/>
    </source>
</evidence>
<keyword evidence="2" id="KW-0479">Metal-binding</keyword>
<keyword evidence="8" id="KW-0804">Transcription</keyword>
<comment type="subcellular location">
    <subcellularLocation>
        <location evidence="1">Nucleus</location>
    </subcellularLocation>
</comment>
<dbReference type="PANTHER" id="PTHR23226">
    <property type="entry name" value="ZINC FINGER AND SCAN DOMAIN-CONTAINING"/>
    <property type="match status" value="1"/>
</dbReference>
<evidence type="ECO:0000313" key="13">
    <source>
        <dbReference type="Proteomes" id="UP001356427"/>
    </source>
</evidence>
<proteinExistence type="predicted"/>
<evidence type="ECO:0000259" key="11">
    <source>
        <dbReference type="PROSITE" id="PS50157"/>
    </source>
</evidence>
<feature type="domain" description="C2H2-type" evidence="11">
    <location>
        <begin position="210"/>
        <end position="237"/>
    </location>
</feature>
<keyword evidence="9" id="KW-0539">Nucleus</keyword>
<dbReference type="SUPFAM" id="SSF57667">
    <property type="entry name" value="beta-beta-alpha zinc fingers"/>
    <property type="match status" value="2"/>
</dbReference>
<dbReference type="GO" id="GO:0000981">
    <property type="term" value="F:DNA-binding transcription factor activity, RNA polymerase II-specific"/>
    <property type="evidence" value="ECO:0007669"/>
    <property type="project" value="TreeGrafter"/>
</dbReference>
<evidence type="ECO:0000313" key="12">
    <source>
        <dbReference type="EMBL" id="KAK6324554.1"/>
    </source>
</evidence>
<dbReference type="InterPro" id="IPR036236">
    <property type="entry name" value="Znf_C2H2_sf"/>
</dbReference>
<accession>A0AAN8M7G8</accession>